<gene>
    <name evidence="2" type="ORF">PECUL_23A003656</name>
</gene>
<dbReference type="EMBL" id="OW240921">
    <property type="protein sequence ID" value="CAH2319406.1"/>
    <property type="molecule type" value="Genomic_DNA"/>
</dbReference>
<organism evidence="2 3">
    <name type="scientific">Pelobates cultripes</name>
    <name type="common">Western spadefoot toad</name>
    <dbReference type="NCBI Taxonomy" id="61616"/>
    <lineage>
        <taxon>Eukaryota</taxon>
        <taxon>Metazoa</taxon>
        <taxon>Chordata</taxon>
        <taxon>Craniata</taxon>
        <taxon>Vertebrata</taxon>
        <taxon>Euteleostomi</taxon>
        <taxon>Amphibia</taxon>
        <taxon>Batrachia</taxon>
        <taxon>Anura</taxon>
        <taxon>Pelobatoidea</taxon>
        <taxon>Pelobatidae</taxon>
        <taxon>Pelobates</taxon>
    </lineage>
</organism>
<accession>A0AAD1T658</accession>
<evidence type="ECO:0000313" key="2">
    <source>
        <dbReference type="EMBL" id="CAH2319406.1"/>
    </source>
</evidence>
<feature type="compositionally biased region" description="Basic and acidic residues" evidence="1">
    <location>
        <begin position="35"/>
        <end position="46"/>
    </location>
</feature>
<evidence type="ECO:0000313" key="3">
    <source>
        <dbReference type="Proteomes" id="UP001295444"/>
    </source>
</evidence>
<feature type="non-terminal residue" evidence="2">
    <location>
        <position position="1"/>
    </location>
</feature>
<evidence type="ECO:0000256" key="1">
    <source>
        <dbReference type="SAM" id="MobiDB-lite"/>
    </source>
</evidence>
<dbReference type="Proteomes" id="UP001295444">
    <property type="component" value="Chromosome 10"/>
</dbReference>
<dbReference type="AlphaFoldDB" id="A0AAD1T658"/>
<proteinExistence type="predicted"/>
<keyword evidence="3" id="KW-1185">Reference proteome</keyword>
<protein>
    <submittedName>
        <fullName evidence="2">Uncharacterized protein</fullName>
    </submittedName>
</protein>
<name>A0AAD1T658_PELCU</name>
<feature type="region of interest" description="Disordered" evidence="1">
    <location>
        <begin position="1"/>
        <end position="58"/>
    </location>
</feature>
<sequence length="74" mass="7917">KASGVPVPKENGDSTSASSEEQTLDELDEFPNTGEPHHFSSDEDNKLPSTKGDIKAPLCNIQTMFVADIAAARE</sequence>
<reference evidence="2" key="1">
    <citation type="submission" date="2022-03" db="EMBL/GenBank/DDBJ databases">
        <authorList>
            <person name="Alioto T."/>
            <person name="Alioto T."/>
            <person name="Gomez Garrido J."/>
        </authorList>
    </citation>
    <scope>NUCLEOTIDE SEQUENCE</scope>
</reference>
<feature type="non-terminal residue" evidence="2">
    <location>
        <position position="74"/>
    </location>
</feature>